<protein>
    <submittedName>
        <fullName evidence="2">Uncharacterized protein</fullName>
    </submittedName>
</protein>
<evidence type="ECO:0000313" key="3">
    <source>
        <dbReference type="Proteomes" id="UP000230750"/>
    </source>
</evidence>
<keyword evidence="1" id="KW-0812">Transmembrane</keyword>
<proteinExistence type="predicted"/>
<keyword evidence="3" id="KW-1185">Reference proteome</keyword>
<sequence>MVLKAVLGVAMIAITIVAVATPEVSFMMLVTIASIVVVAMMVVIAFDRAILHHLALKPIDQPQANEDISKVK</sequence>
<organism evidence="2 3">
    <name type="scientific">Stichopus japonicus</name>
    <name type="common">Sea cucumber</name>
    <dbReference type="NCBI Taxonomy" id="307972"/>
    <lineage>
        <taxon>Eukaryota</taxon>
        <taxon>Metazoa</taxon>
        <taxon>Echinodermata</taxon>
        <taxon>Eleutherozoa</taxon>
        <taxon>Echinozoa</taxon>
        <taxon>Holothuroidea</taxon>
        <taxon>Aspidochirotacea</taxon>
        <taxon>Aspidochirotida</taxon>
        <taxon>Stichopodidae</taxon>
        <taxon>Apostichopus</taxon>
    </lineage>
</organism>
<evidence type="ECO:0000256" key="1">
    <source>
        <dbReference type="SAM" id="Phobius"/>
    </source>
</evidence>
<feature type="transmembrane region" description="Helical" evidence="1">
    <location>
        <begin position="30"/>
        <end position="51"/>
    </location>
</feature>
<accession>A0A2G8KVX6</accession>
<keyword evidence="1" id="KW-0472">Membrane</keyword>
<reference evidence="2 3" key="1">
    <citation type="journal article" date="2017" name="PLoS Biol.">
        <title>The sea cucumber genome provides insights into morphological evolution and visceral regeneration.</title>
        <authorList>
            <person name="Zhang X."/>
            <person name="Sun L."/>
            <person name="Yuan J."/>
            <person name="Sun Y."/>
            <person name="Gao Y."/>
            <person name="Zhang L."/>
            <person name="Li S."/>
            <person name="Dai H."/>
            <person name="Hamel J.F."/>
            <person name="Liu C."/>
            <person name="Yu Y."/>
            <person name="Liu S."/>
            <person name="Lin W."/>
            <person name="Guo K."/>
            <person name="Jin S."/>
            <person name="Xu P."/>
            <person name="Storey K.B."/>
            <person name="Huan P."/>
            <person name="Zhang T."/>
            <person name="Zhou Y."/>
            <person name="Zhang J."/>
            <person name="Lin C."/>
            <person name="Li X."/>
            <person name="Xing L."/>
            <person name="Huo D."/>
            <person name="Sun M."/>
            <person name="Wang L."/>
            <person name="Mercier A."/>
            <person name="Li F."/>
            <person name="Yang H."/>
            <person name="Xiang J."/>
        </authorList>
    </citation>
    <scope>NUCLEOTIDE SEQUENCE [LARGE SCALE GENOMIC DNA]</scope>
    <source>
        <strain evidence="2">Shaxun</strain>
        <tissue evidence="2">Muscle</tissue>
    </source>
</reference>
<dbReference type="Proteomes" id="UP000230750">
    <property type="component" value="Unassembled WGS sequence"/>
</dbReference>
<dbReference type="EMBL" id="MRZV01000342">
    <property type="protein sequence ID" value="PIK52115.1"/>
    <property type="molecule type" value="Genomic_DNA"/>
</dbReference>
<gene>
    <name evidence="2" type="ORF">BSL78_10962</name>
</gene>
<name>A0A2G8KVX6_STIJA</name>
<keyword evidence="1" id="KW-1133">Transmembrane helix</keyword>
<evidence type="ECO:0000313" key="2">
    <source>
        <dbReference type="EMBL" id="PIK52115.1"/>
    </source>
</evidence>
<dbReference type="AlphaFoldDB" id="A0A2G8KVX6"/>
<comment type="caution">
    <text evidence="2">The sequence shown here is derived from an EMBL/GenBank/DDBJ whole genome shotgun (WGS) entry which is preliminary data.</text>
</comment>